<accession>A0A3N1H250</accession>
<protein>
    <submittedName>
        <fullName evidence="3">Glycine/D-amino acid oxidase-like deaminating enzyme</fullName>
    </submittedName>
</protein>
<dbReference type="GO" id="GO:0016491">
    <property type="term" value="F:oxidoreductase activity"/>
    <property type="evidence" value="ECO:0007669"/>
    <property type="project" value="UniProtKB-KW"/>
</dbReference>
<evidence type="ECO:0000313" key="4">
    <source>
        <dbReference type="Proteomes" id="UP000268727"/>
    </source>
</evidence>
<dbReference type="OrthoDB" id="4051954at2"/>
<proteinExistence type="predicted"/>
<evidence type="ECO:0000259" key="2">
    <source>
        <dbReference type="Pfam" id="PF01266"/>
    </source>
</evidence>
<dbReference type="PANTHER" id="PTHR13847:SF287">
    <property type="entry name" value="FAD-DEPENDENT OXIDOREDUCTASE DOMAIN-CONTAINING PROTEIN 1"/>
    <property type="match status" value="1"/>
</dbReference>
<dbReference type="Gene3D" id="3.50.50.60">
    <property type="entry name" value="FAD/NAD(P)-binding domain"/>
    <property type="match status" value="1"/>
</dbReference>
<feature type="domain" description="FAD dependent oxidoreductase" evidence="2">
    <location>
        <begin position="3"/>
        <end position="326"/>
    </location>
</feature>
<comment type="caution">
    <text evidence="3">The sequence shown here is derived from an EMBL/GenBank/DDBJ whole genome shotgun (WGS) entry which is preliminary data.</text>
</comment>
<reference evidence="3 4" key="1">
    <citation type="submission" date="2018-11" db="EMBL/GenBank/DDBJ databases">
        <title>Sequencing the genomes of 1000 actinobacteria strains.</title>
        <authorList>
            <person name="Klenk H.-P."/>
        </authorList>
    </citation>
    <scope>NUCLEOTIDE SEQUENCE [LARGE SCALE GENOMIC DNA]</scope>
    <source>
        <strain evidence="3 4">DSM 44231</strain>
    </source>
</reference>
<keyword evidence="1" id="KW-0560">Oxidoreductase</keyword>
<dbReference type="SUPFAM" id="SSF51905">
    <property type="entry name" value="FAD/NAD(P)-binding domain"/>
    <property type="match status" value="1"/>
</dbReference>
<organism evidence="3 4">
    <name type="scientific">Saccharothrix texasensis</name>
    <dbReference type="NCBI Taxonomy" id="103734"/>
    <lineage>
        <taxon>Bacteria</taxon>
        <taxon>Bacillati</taxon>
        <taxon>Actinomycetota</taxon>
        <taxon>Actinomycetes</taxon>
        <taxon>Pseudonocardiales</taxon>
        <taxon>Pseudonocardiaceae</taxon>
        <taxon>Saccharothrix</taxon>
    </lineage>
</organism>
<dbReference type="Pfam" id="PF01266">
    <property type="entry name" value="DAO"/>
    <property type="match status" value="1"/>
</dbReference>
<dbReference type="Proteomes" id="UP000268727">
    <property type="component" value="Unassembled WGS sequence"/>
</dbReference>
<dbReference type="Gene3D" id="3.30.9.10">
    <property type="entry name" value="D-Amino Acid Oxidase, subunit A, domain 2"/>
    <property type="match status" value="1"/>
</dbReference>
<keyword evidence="4" id="KW-1185">Reference proteome</keyword>
<sequence length="332" mass="34083">MRAAVVGGGVAGAALAWRLRTAGADVTVYAPGAADASGASGGLVRGFEVDGGAARDAAESLAELRADDLVRDWAGYRETGSVYVTADDVTPSVAAVEAVLPGSASVVDGAELARRFGFRDLPADAAGVVERHAGHFSPDRFREHALRWLAGHGGDVRTERVAEVLPGPAVRTSAGVTAFDAVVVAAGAWTPRLVGGEPLRAKQIQYGLYRLPIPCAASFVDDRTGLYGRPDRDGAFLLGMGCDRWDVDPDGVTPDHDLAARVLDTARRRFGVAGGEVVADRVVASFDCYRSPGGLRLVDAGGGVSTFTGGSGGAAKTVLAASRRAAAELVAS</sequence>
<dbReference type="AlphaFoldDB" id="A0A3N1H250"/>
<evidence type="ECO:0000313" key="3">
    <source>
        <dbReference type="EMBL" id="ROP36613.1"/>
    </source>
</evidence>
<evidence type="ECO:0000256" key="1">
    <source>
        <dbReference type="ARBA" id="ARBA00023002"/>
    </source>
</evidence>
<dbReference type="GO" id="GO:0005737">
    <property type="term" value="C:cytoplasm"/>
    <property type="evidence" value="ECO:0007669"/>
    <property type="project" value="TreeGrafter"/>
</dbReference>
<dbReference type="RefSeq" id="WP_123742564.1">
    <property type="nucleotide sequence ID" value="NZ_RJKM01000001.1"/>
</dbReference>
<dbReference type="PANTHER" id="PTHR13847">
    <property type="entry name" value="SARCOSINE DEHYDROGENASE-RELATED"/>
    <property type="match status" value="1"/>
</dbReference>
<dbReference type="EMBL" id="RJKM01000001">
    <property type="protein sequence ID" value="ROP36613.1"/>
    <property type="molecule type" value="Genomic_DNA"/>
</dbReference>
<name>A0A3N1H250_9PSEU</name>
<dbReference type="InterPro" id="IPR006076">
    <property type="entry name" value="FAD-dep_OxRdtase"/>
</dbReference>
<dbReference type="InterPro" id="IPR036188">
    <property type="entry name" value="FAD/NAD-bd_sf"/>
</dbReference>
<gene>
    <name evidence="3" type="ORF">EDD40_1887</name>
</gene>